<keyword evidence="3" id="KW-1185">Reference proteome</keyword>
<evidence type="ECO:0000313" key="2">
    <source>
        <dbReference type="EMBL" id="AIX12662.1"/>
    </source>
</evidence>
<name>A0A0D3MT05_9CAUD</name>
<dbReference type="RefSeq" id="YP_009147816.1">
    <property type="nucleotide sequence ID" value="NC_027341.1"/>
</dbReference>
<feature type="transmembrane region" description="Helical" evidence="1">
    <location>
        <begin position="117"/>
        <end position="136"/>
    </location>
</feature>
<feature type="transmembrane region" description="Helical" evidence="1">
    <location>
        <begin position="87"/>
        <end position="105"/>
    </location>
</feature>
<keyword evidence="1" id="KW-0472">Membrane</keyword>
<dbReference type="KEGG" id="vg:24722425"/>
<keyword evidence="1" id="KW-1133">Transmembrane helix</keyword>
<dbReference type="GeneID" id="24722425"/>
<evidence type="ECO:0000256" key="1">
    <source>
        <dbReference type="SAM" id="Phobius"/>
    </source>
</evidence>
<feature type="transmembrane region" description="Helical" evidence="1">
    <location>
        <begin position="61"/>
        <end position="78"/>
    </location>
</feature>
<dbReference type="Proteomes" id="UP000032686">
    <property type="component" value="Segment"/>
</dbReference>
<reference evidence="2 3" key="1">
    <citation type="journal article" date="2015" name="Appl. Environ. Microbiol.">
        <title>Lactococcal 949 group phages recognize a carbohydrate receptor on the host cell surface.</title>
        <authorList>
            <person name="Mahony J."/>
            <person name="Randazzo W."/>
            <person name="Neve H."/>
            <person name="Settanni L."/>
            <person name="van Sinderen D."/>
        </authorList>
    </citation>
    <scope>NUCLEOTIDE SEQUENCE [LARGE SCALE GENOMIC DNA]</scope>
    <source>
        <strain evidence="2">WRP3</strain>
    </source>
</reference>
<dbReference type="EMBL" id="KM677185">
    <property type="protein sequence ID" value="AIX12662.1"/>
    <property type="molecule type" value="Genomic_DNA"/>
</dbReference>
<feature type="transmembrane region" description="Helical" evidence="1">
    <location>
        <begin position="21"/>
        <end position="41"/>
    </location>
</feature>
<keyword evidence="1" id="KW-0812">Transmembrane</keyword>
<proteinExistence type="predicted"/>
<evidence type="ECO:0000313" key="3">
    <source>
        <dbReference type="Proteomes" id="UP000032686"/>
    </source>
</evidence>
<gene>
    <name evidence="2" type="ORF">WRP3_159</name>
</gene>
<organism evidence="2 3">
    <name type="scientific">Lactococcus phage WRP3</name>
    <dbReference type="NCBI Taxonomy" id="1560313"/>
    <lineage>
        <taxon>Viruses</taxon>
        <taxon>Duplodnaviria</taxon>
        <taxon>Heunggongvirae</taxon>
        <taxon>Uroviricota</taxon>
        <taxon>Caudoviricetes</taxon>
        <taxon>Audreyjarvisvirus</taxon>
        <taxon>Audreyjarvisvirus WRP3</taxon>
    </lineage>
</organism>
<sequence length="139" mass="16095">MNDDFSKIIKAYRDSKIKSLMMFNWTVSFVTIVVGIISLLKDFVNTKVFVITFSENRGFDILFSLLFISLGVLTIVYINKTQTYRKVVSLLTVAWVWIYLNQLILGLSQTPNVKHILIIPIIVQLIYMMKASVFLYETD</sequence>
<protein>
    <submittedName>
        <fullName evidence="2">Uncharacterized protein</fullName>
    </submittedName>
</protein>
<dbReference type="OrthoDB" id="18058at10239"/>
<accession>A0A0D3MT05</accession>